<dbReference type="Gene3D" id="1.25.40.10">
    <property type="entry name" value="Tetratricopeptide repeat domain"/>
    <property type="match status" value="2"/>
</dbReference>
<reference evidence="13 14" key="2">
    <citation type="submission" date="2018-11" db="EMBL/GenBank/DDBJ databases">
        <authorList>
            <consortium name="Pathogen Informatics"/>
        </authorList>
    </citation>
    <scope>NUCLEOTIDE SEQUENCE [LARGE SCALE GENOMIC DNA]</scope>
</reference>
<keyword evidence="6 12" id="KW-1133">Transmembrane helix</keyword>
<evidence type="ECO:0000256" key="11">
    <source>
        <dbReference type="SAM" id="MobiDB-lite"/>
    </source>
</evidence>
<dbReference type="GO" id="GO:0045039">
    <property type="term" value="P:protein insertion into mitochondrial inner membrane"/>
    <property type="evidence" value="ECO:0007669"/>
    <property type="project" value="TreeGrafter"/>
</dbReference>
<comment type="subcellular location">
    <subcellularLocation>
        <location evidence="1">Mitochondrion outer membrane</location>
        <topology evidence="1">Single-pass membrane protein</topology>
    </subcellularLocation>
</comment>
<dbReference type="AlphaFoldDB" id="A0A0R3X573"/>
<evidence type="ECO:0000256" key="10">
    <source>
        <dbReference type="PROSITE-ProRule" id="PRU00339"/>
    </source>
</evidence>
<reference evidence="15" key="1">
    <citation type="submission" date="2017-02" db="UniProtKB">
        <authorList>
            <consortium name="WormBaseParasite"/>
        </authorList>
    </citation>
    <scope>IDENTIFICATION</scope>
</reference>
<evidence type="ECO:0000256" key="9">
    <source>
        <dbReference type="ARBA" id="ARBA00038030"/>
    </source>
</evidence>
<evidence type="ECO:0000313" key="14">
    <source>
        <dbReference type="Proteomes" id="UP000274429"/>
    </source>
</evidence>
<evidence type="ECO:0000256" key="1">
    <source>
        <dbReference type="ARBA" id="ARBA00004572"/>
    </source>
</evidence>
<keyword evidence="5 10" id="KW-0802">TPR repeat</keyword>
<feature type="repeat" description="TPR" evidence="10">
    <location>
        <begin position="399"/>
        <end position="432"/>
    </location>
</feature>
<dbReference type="PANTHER" id="PTHR46208:SF1">
    <property type="entry name" value="MITOCHONDRIAL IMPORT RECEPTOR SUBUNIT TOM70"/>
    <property type="match status" value="1"/>
</dbReference>
<dbReference type="InterPro" id="IPR011990">
    <property type="entry name" value="TPR-like_helical_dom_sf"/>
</dbReference>
<dbReference type="PROSITE" id="PS50005">
    <property type="entry name" value="TPR"/>
    <property type="match status" value="4"/>
</dbReference>
<feature type="repeat" description="TPR" evidence="10">
    <location>
        <begin position="543"/>
        <end position="576"/>
    </location>
</feature>
<evidence type="ECO:0000313" key="15">
    <source>
        <dbReference type="WBParaSite" id="TTAC_0000859701-mRNA-1"/>
    </source>
</evidence>
<dbReference type="InterPro" id="IPR019734">
    <property type="entry name" value="TPR_rpt"/>
</dbReference>
<dbReference type="Pfam" id="PF13432">
    <property type="entry name" value="TPR_16"/>
    <property type="match status" value="1"/>
</dbReference>
<evidence type="ECO:0000256" key="5">
    <source>
        <dbReference type="ARBA" id="ARBA00022803"/>
    </source>
</evidence>
<comment type="similarity">
    <text evidence="9">Belongs to the Tom70 family.</text>
</comment>
<dbReference type="Proteomes" id="UP000274429">
    <property type="component" value="Unassembled WGS sequence"/>
</dbReference>
<feature type="repeat" description="TPR" evidence="10">
    <location>
        <begin position="474"/>
        <end position="507"/>
    </location>
</feature>
<keyword evidence="4" id="KW-1000">Mitochondrion outer membrane</keyword>
<organism evidence="15">
    <name type="scientific">Hydatigena taeniaeformis</name>
    <name type="common">Feline tapeworm</name>
    <name type="synonym">Taenia taeniaeformis</name>
    <dbReference type="NCBI Taxonomy" id="6205"/>
    <lineage>
        <taxon>Eukaryota</taxon>
        <taxon>Metazoa</taxon>
        <taxon>Spiralia</taxon>
        <taxon>Lophotrochozoa</taxon>
        <taxon>Platyhelminthes</taxon>
        <taxon>Cestoda</taxon>
        <taxon>Eucestoda</taxon>
        <taxon>Cyclophyllidea</taxon>
        <taxon>Taeniidae</taxon>
        <taxon>Hydatigera</taxon>
    </lineage>
</organism>
<dbReference type="STRING" id="6205.A0A0R3X573"/>
<dbReference type="InterPro" id="IPR013105">
    <property type="entry name" value="TPR_2"/>
</dbReference>
<dbReference type="PANTHER" id="PTHR46208">
    <property type="entry name" value="MITOCHONDRIAL IMPORT RECEPTOR SUBUNIT TOM70"/>
    <property type="match status" value="1"/>
</dbReference>
<dbReference type="WBParaSite" id="TTAC_0000859701-mRNA-1">
    <property type="protein sequence ID" value="TTAC_0000859701-mRNA-1"/>
    <property type="gene ID" value="TTAC_0000859701"/>
</dbReference>
<keyword evidence="7" id="KW-0496">Mitochondrion</keyword>
<name>A0A0R3X573_HYDTA</name>
<dbReference type="Pfam" id="PF13181">
    <property type="entry name" value="TPR_8"/>
    <property type="match status" value="1"/>
</dbReference>
<sequence>MALRGGTWKKLLLFGTPVLIASAAGLYCYYVYTSSRKGLHSKEDGMSSSPAETPLEAAIALKNRGNRNFKAGRYAKAIECYTEALEQCPPTAVEERATFFQNRAAARENLRQLEAAVEDCNSALELVPTYLKALNRRARLYERLNDLTRWLFDITACCMLERFQNNDTIICLDRVLKALGQKLAREEPPNLPRTLPSSDFIKFYFSSWASNPFTLEAMKIERKSPASADKATNGLTEGVASEEKEEEEEEEEEKTEEVFKLPQKLASAYTHLEEAFRKLQIYDYEESWKLASTAVKEFNSATTVDLHAFEKSCFGDREKPESARARALLLDATFKSLAGDAEEAKSKFLSIGETLFAHPTIRVNALIKAGALYMVSDKVDTSGCMYCFQQAQTLIPTCPDVYLQRGQLNFLAENFEAAEKDLCEAVRLRPDFPVAQAHFLYQSYRKSAREGRGQRMDEYFREFQKLVEKSPDCVEVHSLYAQVLMDRQEFQKSDEEFARIIELSPNSGLGYCHRGLLQLRWKHDQNAADEWFKRGIEMDPRCELAWEMRGQVEMERGELEKAKEYFQRALDEARTPQDRIHLFALREGAKAQMHVAKVYGISIASLFADLKDDFHQKHVATSGGFPITV</sequence>
<evidence type="ECO:0000313" key="13">
    <source>
        <dbReference type="EMBL" id="VDM33183.1"/>
    </source>
</evidence>
<dbReference type="GO" id="GO:0005741">
    <property type="term" value="C:mitochondrial outer membrane"/>
    <property type="evidence" value="ECO:0007669"/>
    <property type="project" value="UniProtKB-SubCell"/>
</dbReference>
<keyword evidence="8 12" id="KW-0472">Membrane</keyword>
<feature type="transmembrane region" description="Helical" evidence="12">
    <location>
        <begin position="12"/>
        <end position="32"/>
    </location>
</feature>
<evidence type="ECO:0000256" key="8">
    <source>
        <dbReference type="ARBA" id="ARBA00023136"/>
    </source>
</evidence>
<evidence type="ECO:0000256" key="7">
    <source>
        <dbReference type="ARBA" id="ARBA00023128"/>
    </source>
</evidence>
<gene>
    <name evidence="13" type="ORF">TTAC_LOCUS8582</name>
</gene>
<evidence type="ECO:0000256" key="12">
    <source>
        <dbReference type="SAM" id="Phobius"/>
    </source>
</evidence>
<evidence type="ECO:0000256" key="3">
    <source>
        <dbReference type="ARBA" id="ARBA00022737"/>
    </source>
</evidence>
<evidence type="ECO:0000256" key="4">
    <source>
        <dbReference type="ARBA" id="ARBA00022787"/>
    </source>
</evidence>
<keyword evidence="2 12" id="KW-0812">Transmembrane</keyword>
<evidence type="ECO:0000256" key="6">
    <source>
        <dbReference type="ARBA" id="ARBA00022989"/>
    </source>
</evidence>
<feature type="repeat" description="TPR" evidence="10">
    <location>
        <begin position="58"/>
        <end position="91"/>
    </location>
</feature>
<feature type="compositionally biased region" description="Acidic residues" evidence="11">
    <location>
        <begin position="243"/>
        <end position="255"/>
    </location>
</feature>
<dbReference type="EMBL" id="UYWX01020538">
    <property type="protein sequence ID" value="VDM33183.1"/>
    <property type="molecule type" value="Genomic_DNA"/>
</dbReference>
<evidence type="ECO:0000256" key="2">
    <source>
        <dbReference type="ARBA" id="ARBA00022692"/>
    </source>
</evidence>
<feature type="region of interest" description="Disordered" evidence="11">
    <location>
        <begin position="226"/>
        <end position="257"/>
    </location>
</feature>
<dbReference type="Pfam" id="PF07719">
    <property type="entry name" value="TPR_2"/>
    <property type="match status" value="1"/>
</dbReference>
<keyword evidence="14" id="KW-1185">Reference proteome</keyword>
<dbReference type="GO" id="GO:0030150">
    <property type="term" value="P:protein import into mitochondrial matrix"/>
    <property type="evidence" value="ECO:0007669"/>
    <property type="project" value="TreeGrafter"/>
</dbReference>
<proteinExistence type="inferred from homology"/>
<protein>
    <submittedName>
        <fullName evidence="15">Mitochondrial import receptor subunit TOM70</fullName>
    </submittedName>
</protein>
<accession>A0A0R3X573</accession>
<dbReference type="GO" id="GO:0030943">
    <property type="term" value="F:mitochondrion targeting sequence binding"/>
    <property type="evidence" value="ECO:0007669"/>
    <property type="project" value="TreeGrafter"/>
</dbReference>
<dbReference type="SUPFAM" id="SSF48452">
    <property type="entry name" value="TPR-like"/>
    <property type="match status" value="2"/>
</dbReference>
<dbReference type="GO" id="GO:0008320">
    <property type="term" value="F:protein transmembrane transporter activity"/>
    <property type="evidence" value="ECO:0007669"/>
    <property type="project" value="TreeGrafter"/>
</dbReference>
<dbReference type="SMART" id="SM00028">
    <property type="entry name" value="TPR"/>
    <property type="match status" value="6"/>
</dbReference>
<dbReference type="OrthoDB" id="66418at2759"/>
<keyword evidence="3" id="KW-0677">Repeat</keyword>